<dbReference type="Proteomes" id="UP000199063">
    <property type="component" value="Unassembled WGS sequence"/>
</dbReference>
<evidence type="ECO:0000313" key="3">
    <source>
        <dbReference type="Proteomes" id="UP000199063"/>
    </source>
</evidence>
<accession>A0A1H0CAA0</accession>
<dbReference type="OrthoDB" id="4328719at2"/>
<feature type="compositionally biased region" description="Low complexity" evidence="1">
    <location>
        <begin position="67"/>
        <end position="79"/>
    </location>
</feature>
<proteinExistence type="predicted"/>
<dbReference type="GeneID" id="40833754"/>
<dbReference type="InterPro" id="IPR045961">
    <property type="entry name" value="DUF6381"/>
</dbReference>
<dbReference type="Pfam" id="PF19908">
    <property type="entry name" value="DUF6381"/>
    <property type="match status" value="1"/>
</dbReference>
<reference evidence="3" key="1">
    <citation type="submission" date="2016-10" db="EMBL/GenBank/DDBJ databases">
        <authorList>
            <person name="Varghese N."/>
            <person name="Submissions S."/>
        </authorList>
    </citation>
    <scope>NUCLEOTIDE SEQUENCE [LARGE SCALE GENOMIC DNA]</scope>
    <source>
        <strain evidence="3">CGMCC 4.7042</strain>
    </source>
</reference>
<dbReference type="RefSeq" id="WP_093661420.1">
    <property type="nucleotide sequence ID" value="NZ_FNHI01000029.1"/>
</dbReference>
<dbReference type="AlphaFoldDB" id="A0A1H0CAA0"/>
<protein>
    <recommendedName>
        <fullName evidence="4">Small hydrophilic protein</fullName>
    </recommendedName>
</protein>
<name>A0A1H0CAA0_9ACTN</name>
<feature type="compositionally biased region" description="Basic and acidic residues" evidence="1">
    <location>
        <begin position="23"/>
        <end position="49"/>
    </location>
</feature>
<gene>
    <name evidence="2" type="ORF">SAMN05444921_12990</name>
</gene>
<dbReference type="EMBL" id="FNHI01000029">
    <property type="protein sequence ID" value="SDN54757.1"/>
    <property type="molecule type" value="Genomic_DNA"/>
</dbReference>
<evidence type="ECO:0000256" key="1">
    <source>
        <dbReference type="SAM" id="MobiDB-lite"/>
    </source>
</evidence>
<keyword evidence="3" id="KW-1185">Reference proteome</keyword>
<organism evidence="2 3">
    <name type="scientific">Streptomyces wuyuanensis</name>
    <dbReference type="NCBI Taxonomy" id="1196353"/>
    <lineage>
        <taxon>Bacteria</taxon>
        <taxon>Bacillati</taxon>
        <taxon>Actinomycetota</taxon>
        <taxon>Actinomycetes</taxon>
        <taxon>Kitasatosporales</taxon>
        <taxon>Streptomycetaceae</taxon>
        <taxon>Streptomyces</taxon>
    </lineage>
</organism>
<evidence type="ECO:0008006" key="4">
    <source>
        <dbReference type="Google" id="ProtNLM"/>
    </source>
</evidence>
<evidence type="ECO:0000313" key="2">
    <source>
        <dbReference type="EMBL" id="SDN54757.1"/>
    </source>
</evidence>
<sequence length="88" mass="10213">MSTAREPVRTSEELRLMADELTRGAERCKDPEHRERLHRRAEELRRQCDAGDASEDMAPVHARQEPYRPQQRGTRGPQGRRADRPHGT</sequence>
<feature type="region of interest" description="Disordered" evidence="1">
    <location>
        <begin position="23"/>
        <end position="88"/>
    </location>
</feature>